<dbReference type="InterPro" id="IPR000210">
    <property type="entry name" value="BTB/POZ_dom"/>
</dbReference>
<dbReference type="Pfam" id="PF07707">
    <property type="entry name" value="BACK"/>
    <property type="match status" value="1"/>
</dbReference>
<sequence length="337" mass="37429">MRRSGASGRESATHVDNSGIKESSKTILQTPKHIPDSKAQETPHDLSSCLSENSGLISYNFSSHSDRLFTHLHNLCKEELLLDCTFIVQGKSFQAHRLVLAAISQTPNAILGSKEMPGLGVGEIAQCLTPVGLRAIMEFAYCGHVAMDLSKERLTDAMLQFQLEGALSLCIEFMQDRMDESTCLDVLVLAETYGLVQLGQAAEEYIAAHFQCVSYGEKFKDIPFHLLDKLLKKDSLSVESEVVFLFLVVSHSFCAVVSWVEDNPKERLQCLSSLLLHVRITLFSYAELQEALSCSILLRSPGARKTLVALQSLIEGDYRGPKYHPRTKNQVDTLLLH</sequence>
<evidence type="ECO:0000256" key="1">
    <source>
        <dbReference type="SAM" id="MobiDB-lite"/>
    </source>
</evidence>
<evidence type="ECO:0000313" key="3">
    <source>
        <dbReference type="Ensembl" id="ENSPNYP00000023412.1"/>
    </source>
</evidence>
<dbReference type="PANTHER" id="PTHR45632">
    <property type="entry name" value="LD33804P"/>
    <property type="match status" value="1"/>
</dbReference>
<accession>A0A3B4GK53</accession>
<dbReference type="SMART" id="SM00225">
    <property type="entry name" value="BTB"/>
    <property type="match status" value="1"/>
</dbReference>
<dbReference type="InterPro" id="IPR011333">
    <property type="entry name" value="SKP1/BTB/POZ_sf"/>
</dbReference>
<dbReference type="AlphaFoldDB" id="A0A3B4GK53"/>
<feature type="compositionally biased region" description="Basic and acidic residues" evidence="1">
    <location>
        <begin position="33"/>
        <end position="44"/>
    </location>
</feature>
<dbReference type="SUPFAM" id="SSF54695">
    <property type="entry name" value="POZ domain"/>
    <property type="match status" value="1"/>
</dbReference>
<feature type="domain" description="BTB" evidence="2">
    <location>
        <begin position="82"/>
        <end position="149"/>
    </location>
</feature>
<dbReference type="PROSITE" id="PS50097">
    <property type="entry name" value="BTB"/>
    <property type="match status" value="1"/>
</dbReference>
<dbReference type="InterPro" id="IPR011705">
    <property type="entry name" value="BACK"/>
</dbReference>
<dbReference type="Ensembl" id="ENSPNYT00000023983.1">
    <property type="protein sequence ID" value="ENSPNYP00000023412.1"/>
    <property type="gene ID" value="ENSPNYG00000017691.1"/>
</dbReference>
<dbReference type="Gene3D" id="3.30.710.10">
    <property type="entry name" value="Potassium Channel Kv1.1, Chain A"/>
    <property type="match status" value="1"/>
</dbReference>
<dbReference type="STRING" id="303518.ENSPNYP00000023412"/>
<dbReference type="GeneTree" id="ENSGT00940000164143"/>
<dbReference type="Gene3D" id="1.25.40.420">
    <property type="match status" value="1"/>
</dbReference>
<reference evidence="3" key="1">
    <citation type="submission" date="2023-09" db="UniProtKB">
        <authorList>
            <consortium name="Ensembl"/>
        </authorList>
    </citation>
    <scope>IDENTIFICATION</scope>
</reference>
<organism evidence="3">
    <name type="scientific">Pundamilia nyererei</name>
    <dbReference type="NCBI Taxonomy" id="303518"/>
    <lineage>
        <taxon>Eukaryota</taxon>
        <taxon>Metazoa</taxon>
        <taxon>Chordata</taxon>
        <taxon>Craniata</taxon>
        <taxon>Vertebrata</taxon>
        <taxon>Euteleostomi</taxon>
        <taxon>Actinopterygii</taxon>
        <taxon>Neopterygii</taxon>
        <taxon>Teleostei</taxon>
        <taxon>Neoteleostei</taxon>
        <taxon>Acanthomorphata</taxon>
        <taxon>Ovalentaria</taxon>
        <taxon>Cichlomorphae</taxon>
        <taxon>Cichliformes</taxon>
        <taxon>Cichlidae</taxon>
        <taxon>African cichlids</taxon>
        <taxon>Pseudocrenilabrinae</taxon>
        <taxon>Haplochromini</taxon>
        <taxon>Pundamilia</taxon>
    </lineage>
</organism>
<feature type="region of interest" description="Disordered" evidence="1">
    <location>
        <begin position="1"/>
        <end position="46"/>
    </location>
</feature>
<protein>
    <recommendedName>
        <fullName evidence="2">BTB domain-containing protein</fullName>
    </recommendedName>
</protein>
<dbReference type="SMART" id="SM00875">
    <property type="entry name" value="BACK"/>
    <property type="match status" value="1"/>
</dbReference>
<name>A0A3B4GK53_9CICH</name>
<dbReference type="Pfam" id="PF00651">
    <property type="entry name" value="BTB"/>
    <property type="match status" value="1"/>
</dbReference>
<proteinExistence type="predicted"/>
<evidence type="ECO:0000259" key="2">
    <source>
        <dbReference type="PROSITE" id="PS50097"/>
    </source>
</evidence>
<dbReference type="PANTHER" id="PTHR45632:SF14">
    <property type="entry name" value="KELCH-LIKE PROTEIN 33"/>
    <property type="match status" value="1"/>
</dbReference>